<feature type="compositionally biased region" description="Low complexity" evidence="1">
    <location>
        <begin position="56"/>
        <end position="71"/>
    </location>
</feature>
<reference evidence="2" key="1">
    <citation type="submission" date="2019-08" db="EMBL/GenBank/DDBJ databases">
        <authorList>
            <person name="Kucharzyk K."/>
            <person name="Murdoch R.W."/>
            <person name="Higgins S."/>
            <person name="Loffler F."/>
        </authorList>
    </citation>
    <scope>NUCLEOTIDE SEQUENCE</scope>
</reference>
<sequence length="89" mass="9151">MLAQRLHPGGARRFGFTGGGGGGCEARRIAGGDAHRARLDITRPAFALGARKLRTAAAQQHGGPQQHGSAHTPSGKQYAIQRGLGLSLG</sequence>
<organism evidence="2">
    <name type="scientific">bioreactor metagenome</name>
    <dbReference type="NCBI Taxonomy" id="1076179"/>
    <lineage>
        <taxon>unclassified sequences</taxon>
        <taxon>metagenomes</taxon>
        <taxon>ecological metagenomes</taxon>
    </lineage>
</organism>
<evidence type="ECO:0000313" key="2">
    <source>
        <dbReference type="EMBL" id="MPM70270.1"/>
    </source>
</evidence>
<dbReference type="AlphaFoldDB" id="A0A645BXQ5"/>
<protein>
    <submittedName>
        <fullName evidence="2">Uncharacterized protein</fullName>
    </submittedName>
</protein>
<name>A0A645BXQ5_9ZZZZ</name>
<proteinExistence type="predicted"/>
<feature type="region of interest" description="Disordered" evidence="1">
    <location>
        <begin position="1"/>
        <end position="22"/>
    </location>
</feature>
<dbReference type="EMBL" id="VSSQ01023379">
    <property type="protein sequence ID" value="MPM70270.1"/>
    <property type="molecule type" value="Genomic_DNA"/>
</dbReference>
<evidence type="ECO:0000256" key="1">
    <source>
        <dbReference type="SAM" id="MobiDB-lite"/>
    </source>
</evidence>
<accession>A0A645BXQ5</accession>
<gene>
    <name evidence="2" type="ORF">SDC9_117224</name>
</gene>
<comment type="caution">
    <text evidence="2">The sequence shown here is derived from an EMBL/GenBank/DDBJ whole genome shotgun (WGS) entry which is preliminary data.</text>
</comment>
<feature type="region of interest" description="Disordered" evidence="1">
    <location>
        <begin position="54"/>
        <end position="89"/>
    </location>
</feature>
<dbReference type="PROSITE" id="PS51257">
    <property type="entry name" value="PROKAR_LIPOPROTEIN"/>
    <property type="match status" value="1"/>
</dbReference>